<gene>
    <name evidence="1" type="ORF">AYI69_g6523</name>
</gene>
<protein>
    <submittedName>
        <fullName evidence="1">Uncharacterized protein</fullName>
    </submittedName>
</protein>
<accession>A0A1R1XYD4</accession>
<dbReference type="EMBL" id="LSSM01002936">
    <property type="protein sequence ID" value="OMJ19697.1"/>
    <property type="molecule type" value="Genomic_DNA"/>
</dbReference>
<proteinExistence type="predicted"/>
<sequence>MQSPQKLVKNPSTFRQIFSERSPPHFLFNPDEEWMPSSCLQPQLAQHSHGRLEIQYNDLAYIFRMIRRMNKSTPLDLQDAFKKIII</sequence>
<dbReference type="Proteomes" id="UP000187429">
    <property type="component" value="Unassembled WGS sequence"/>
</dbReference>
<evidence type="ECO:0000313" key="2">
    <source>
        <dbReference type="Proteomes" id="UP000187429"/>
    </source>
</evidence>
<organism evidence="1 2">
    <name type="scientific">Smittium culicis</name>
    <dbReference type="NCBI Taxonomy" id="133412"/>
    <lineage>
        <taxon>Eukaryota</taxon>
        <taxon>Fungi</taxon>
        <taxon>Fungi incertae sedis</taxon>
        <taxon>Zoopagomycota</taxon>
        <taxon>Kickxellomycotina</taxon>
        <taxon>Harpellomycetes</taxon>
        <taxon>Harpellales</taxon>
        <taxon>Legeriomycetaceae</taxon>
        <taxon>Smittium</taxon>
    </lineage>
</organism>
<dbReference type="AlphaFoldDB" id="A0A1R1XYD4"/>
<evidence type="ECO:0000313" key="1">
    <source>
        <dbReference type="EMBL" id="OMJ19697.1"/>
    </source>
</evidence>
<keyword evidence="2" id="KW-1185">Reference proteome</keyword>
<reference evidence="2" key="1">
    <citation type="submission" date="2017-01" db="EMBL/GenBank/DDBJ databases">
        <authorList>
            <person name="Wang Y."/>
            <person name="White M."/>
            <person name="Kvist S."/>
            <person name="Moncalvo J.-M."/>
        </authorList>
    </citation>
    <scope>NUCLEOTIDE SEQUENCE [LARGE SCALE GENOMIC DNA]</scope>
    <source>
        <strain evidence="2">ID-206-W2</strain>
    </source>
</reference>
<name>A0A1R1XYD4_9FUNG</name>
<comment type="caution">
    <text evidence="1">The sequence shown here is derived from an EMBL/GenBank/DDBJ whole genome shotgun (WGS) entry which is preliminary data.</text>
</comment>